<dbReference type="SUPFAM" id="SSF50156">
    <property type="entry name" value="PDZ domain-like"/>
    <property type="match status" value="1"/>
</dbReference>
<feature type="region of interest" description="Disordered" evidence="1">
    <location>
        <begin position="93"/>
        <end position="207"/>
    </location>
</feature>
<protein>
    <submittedName>
        <fullName evidence="3">PDZ domain-containing protein</fullName>
    </submittedName>
</protein>
<dbReference type="SMART" id="SM00228">
    <property type="entry name" value="PDZ"/>
    <property type="match status" value="1"/>
</dbReference>
<organism evidence="3">
    <name type="scientific">Mesocestoides corti</name>
    <name type="common">Flatworm</name>
    <dbReference type="NCBI Taxonomy" id="53468"/>
    <lineage>
        <taxon>Eukaryota</taxon>
        <taxon>Metazoa</taxon>
        <taxon>Spiralia</taxon>
        <taxon>Lophotrochozoa</taxon>
        <taxon>Platyhelminthes</taxon>
        <taxon>Cestoda</taxon>
        <taxon>Eucestoda</taxon>
        <taxon>Cyclophyllidea</taxon>
        <taxon>Mesocestoididae</taxon>
        <taxon>Mesocestoides</taxon>
    </lineage>
</organism>
<dbReference type="PROSITE" id="PS50106">
    <property type="entry name" value="PDZ"/>
    <property type="match status" value="1"/>
</dbReference>
<dbReference type="AlphaFoldDB" id="A0A5K3F3U7"/>
<feature type="region of interest" description="Disordered" evidence="1">
    <location>
        <begin position="251"/>
        <end position="284"/>
    </location>
</feature>
<sequence length="387" mass="41515">MSTGALPTSELGSEVSTVFVPRGPIGFEFSVKTQGSVIVISQVRQGGTAERAGLKCGSILRAVNRQPIDGLTFLQVSNMIRRTSGLITEISVVEPREPEDRNTRDGLLTSVPTKFDATPSTAPDKSASQDSTTPTSGNNGRASAVQNEPTPDSPQLLSLLPVHYSPSPLQFTETSTARDGKTAPPRPQFRTRPAVSGTSPRAGLTGSRELRRQAILLPNDAVCVREQSSDPVKFTKPNFFSFRQPRLQHGVSEGTTRVDDAPQQPDNSFFGAADTSPPSPSEEVIPSLVRRQAYSSLSMRRRGAKVEDGGPRFLPAHPLATPAALPPRDNSLSFTFLPKHTPGHQAFATGGQLEASSPAFVDSTKKKSDLSDKVRNQLQRHNSASGE</sequence>
<reference evidence="3" key="1">
    <citation type="submission" date="2019-11" db="UniProtKB">
        <authorList>
            <consortium name="WormBaseParasite"/>
        </authorList>
    </citation>
    <scope>IDENTIFICATION</scope>
</reference>
<feature type="region of interest" description="Disordered" evidence="1">
    <location>
        <begin position="320"/>
        <end position="387"/>
    </location>
</feature>
<proteinExistence type="predicted"/>
<evidence type="ECO:0000313" key="3">
    <source>
        <dbReference type="WBParaSite" id="MCU_005330-RA"/>
    </source>
</evidence>
<dbReference type="Pfam" id="PF00595">
    <property type="entry name" value="PDZ"/>
    <property type="match status" value="1"/>
</dbReference>
<feature type="compositionally biased region" description="Polar residues" evidence="1">
    <location>
        <begin position="376"/>
        <end position="387"/>
    </location>
</feature>
<evidence type="ECO:0000256" key="1">
    <source>
        <dbReference type="SAM" id="MobiDB-lite"/>
    </source>
</evidence>
<dbReference type="Gene3D" id="2.30.42.10">
    <property type="match status" value="1"/>
</dbReference>
<feature type="compositionally biased region" description="Basic and acidic residues" evidence="1">
    <location>
        <begin position="94"/>
        <end position="104"/>
    </location>
</feature>
<dbReference type="InterPro" id="IPR001478">
    <property type="entry name" value="PDZ"/>
</dbReference>
<feature type="compositionally biased region" description="Polar residues" evidence="1">
    <location>
        <begin position="118"/>
        <end position="156"/>
    </location>
</feature>
<dbReference type="InterPro" id="IPR036034">
    <property type="entry name" value="PDZ_sf"/>
</dbReference>
<dbReference type="WBParaSite" id="MCU_005330-RA">
    <property type="protein sequence ID" value="MCU_005330-RA"/>
    <property type="gene ID" value="MCU_005330"/>
</dbReference>
<evidence type="ECO:0000259" key="2">
    <source>
        <dbReference type="PROSITE" id="PS50106"/>
    </source>
</evidence>
<feature type="domain" description="PDZ" evidence="2">
    <location>
        <begin position="14"/>
        <end position="88"/>
    </location>
</feature>
<feature type="compositionally biased region" description="Basic and acidic residues" evidence="1">
    <location>
        <begin position="363"/>
        <end position="375"/>
    </location>
</feature>
<name>A0A5K3F3U7_MESCO</name>
<accession>A0A5K3F3U7</accession>
<dbReference type="CDD" id="cd00136">
    <property type="entry name" value="PDZ_canonical"/>
    <property type="match status" value="1"/>
</dbReference>